<dbReference type="EMBL" id="JAPCWZ010000006">
    <property type="protein sequence ID" value="KAK8860150.1"/>
    <property type="molecule type" value="Genomic_DNA"/>
</dbReference>
<reference evidence="2 3" key="1">
    <citation type="journal article" date="2024" name="IMA Fungus">
        <title>Apiospora arundinis, a panoply of carbohydrate-active enzymes and secondary metabolites.</title>
        <authorList>
            <person name="Sorensen T."/>
            <person name="Petersen C."/>
            <person name="Muurmann A.T."/>
            <person name="Christiansen J.V."/>
            <person name="Brundto M.L."/>
            <person name="Overgaard C.K."/>
            <person name="Boysen A.T."/>
            <person name="Wollenberg R.D."/>
            <person name="Larsen T.O."/>
            <person name="Sorensen J.L."/>
            <person name="Nielsen K.L."/>
            <person name="Sondergaard T.E."/>
        </authorList>
    </citation>
    <scope>NUCLEOTIDE SEQUENCE [LARGE SCALE GENOMIC DNA]</scope>
    <source>
        <strain evidence="2 3">AAU 773</strain>
    </source>
</reference>
<feature type="region of interest" description="Disordered" evidence="1">
    <location>
        <begin position="614"/>
        <end position="704"/>
    </location>
</feature>
<proteinExistence type="predicted"/>
<evidence type="ECO:0000256" key="1">
    <source>
        <dbReference type="SAM" id="MobiDB-lite"/>
    </source>
</evidence>
<evidence type="ECO:0000313" key="3">
    <source>
        <dbReference type="Proteomes" id="UP001390339"/>
    </source>
</evidence>
<protein>
    <submittedName>
        <fullName evidence="2">Uncharacterized protein</fullName>
    </submittedName>
</protein>
<dbReference type="Proteomes" id="UP001390339">
    <property type="component" value="Unassembled WGS sequence"/>
</dbReference>
<comment type="caution">
    <text evidence="2">The sequence shown here is derived from an EMBL/GenBank/DDBJ whole genome shotgun (WGS) entry which is preliminary data.</text>
</comment>
<evidence type="ECO:0000313" key="2">
    <source>
        <dbReference type="EMBL" id="KAK8860150.1"/>
    </source>
</evidence>
<feature type="compositionally biased region" description="Low complexity" evidence="1">
    <location>
        <begin position="630"/>
        <end position="647"/>
    </location>
</feature>
<name>A0ABR2IC73_9PEZI</name>
<accession>A0ABR2IC73</accession>
<feature type="compositionally biased region" description="Low complexity" evidence="1">
    <location>
        <begin position="687"/>
        <end position="696"/>
    </location>
</feature>
<sequence length="704" mass="80678">MDPFQNPPAELRVMILAHIRSKRIIQASPTMLRQYMESKISIASKWLASDLDEEMVQDAMAIIHFPSPHSASHFSSRGRYALIDWTGKKMSSSIRLPSLHIDSHFSNRDHHVLIDWVAKRLPNPLRSPFRLQDNQLIIQKLEKLHGRLLLLIEDYITKATAPYPPREYTCLPALSQTQTWLTFQGQPVSPRFDASELTGPERTRLLKAFLRHHLISLVHQAQAWEYDQGYPEELYQYGGQEFQSFEQEALFCVRAYLKSLYGAIFAQCGDSWCPEFAQGSTSPHPHGLLYPDNLYMNPNLYASDFGCQPAYHSITSKLAVFGFDLIWPLLRSTMAGRQGRDRVINWFNDTFPRSGRTGNHGAPVSWYTNIDWKDWCDLYPGEYMASHTNLNEENHEKNPGMYRILYPRVSNVFTLQKRIYRQRAWVFFDDDRFYPSSSTKAHFPTPEELDQERRGVGWLLNLEYNRAQRRSQKWHDEETLVSYDDLERELFRDAEPEKACNATLPGITAKAFVKAASLIRFLVEPLDPAHYKEGHHIFQHLPESRRISIGGGGELCIPELGLKVPYTPRTTTLVRGDGLSHYVSDYIGQRFFVVGNNHEACNRYAFRQMNQFSRPAHAQEGSSLDGEKQPTSTKKAKVTPTTTPTTPTRDDDFGDLSTTCVNPEDDYDYLHLPLTNRQLHGPGALGSSPELSSNSDSSDDREPD</sequence>
<gene>
    <name evidence="2" type="ORF">PGQ11_010884</name>
</gene>
<organism evidence="2 3">
    <name type="scientific">Apiospora arundinis</name>
    <dbReference type="NCBI Taxonomy" id="335852"/>
    <lineage>
        <taxon>Eukaryota</taxon>
        <taxon>Fungi</taxon>
        <taxon>Dikarya</taxon>
        <taxon>Ascomycota</taxon>
        <taxon>Pezizomycotina</taxon>
        <taxon>Sordariomycetes</taxon>
        <taxon>Xylariomycetidae</taxon>
        <taxon>Amphisphaeriales</taxon>
        <taxon>Apiosporaceae</taxon>
        <taxon>Apiospora</taxon>
    </lineage>
</organism>
<keyword evidence="3" id="KW-1185">Reference proteome</keyword>
<dbReference type="Gene3D" id="3.60.130.30">
    <property type="match status" value="1"/>
</dbReference>